<comment type="similarity">
    <text evidence="2 7">Belongs to the universal ribosomal protein uS14 family.</text>
</comment>
<accession>A0AA49JT22</accession>
<dbReference type="RefSeq" id="WP_367887173.1">
    <property type="nucleotide sequence ID" value="NZ_CP130612.1"/>
</dbReference>
<evidence type="ECO:0000313" key="9">
    <source>
        <dbReference type="EMBL" id="WKW11476.1"/>
    </source>
</evidence>
<dbReference type="PANTHER" id="PTHR19836">
    <property type="entry name" value="30S RIBOSOMAL PROTEIN S14"/>
    <property type="match status" value="1"/>
</dbReference>
<dbReference type="GO" id="GO:0005737">
    <property type="term" value="C:cytoplasm"/>
    <property type="evidence" value="ECO:0007669"/>
    <property type="project" value="UniProtKB-ARBA"/>
</dbReference>
<accession>A0AA49JYL1</accession>
<dbReference type="PROSITE" id="PS00527">
    <property type="entry name" value="RIBOSOMAL_S14"/>
    <property type="match status" value="1"/>
</dbReference>
<evidence type="ECO:0000256" key="4">
    <source>
        <dbReference type="ARBA" id="ARBA00023274"/>
    </source>
</evidence>
<evidence type="ECO:0000256" key="6">
    <source>
        <dbReference type="ARBA" id="ARBA00047110"/>
    </source>
</evidence>
<dbReference type="GO" id="GO:0019843">
    <property type="term" value="F:rRNA binding"/>
    <property type="evidence" value="ECO:0007669"/>
    <property type="project" value="UniProtKB-UniRule"/>
</dbReference>
<protein>
    <recommendedName>
        <fullName evidence="5 7">Small ribosomal subunit protein uS14</fullName>
    </recommendedName>
</protein>
<reference evidence="10" key="1">
    <citation type="submission" date="2023-07" db="EMBL/GenBank/DDBJ databases">
        <authorList>
            <person name="Haufschild T."/>
            <person name="Kallscheuer N."/>
            <person name="Hammer J."/>
            <person name="Kohn T."/>
            <person name="Kabuu M."/>
            <person name="Jogler M."/>
            <person name="Wohfarth N."/>
            <person name="Heuer A."/>
            <person name="Rohde M."/>
            <person name="van Teeseling M.C.F."/>
            <person name="Jogler C."/>
        </authorList>
    </citation>
    <scope>NUCLEOTIDE SEQUENCE</scope>
    <source>
        <strain evidence="9">Strain 138</strain>
        <strain evidence="10">Strain 318</strain>
    </source>
</reference>
<dbReference type="GO" id="GO:0006412">
    <property type="term" value="P:translation"/>
    <property type="evidence" value="ECO:0007669"/>
    <property type="project" value="UniProtKB-UniRule"/>
</dbReference>
<sequence length="101" mass="11288">MAKKSTINKNERRKQMAAKQAPKRRALGAIVKSVTATEEEKRAAQVALQKLPRNGAKTRIRNRCQMTGRSRGNLRAFGLSRIAFREMALQGLIPGVKKASW</sequence>
<keyword evidence="4 7" id="KW-0687">Ribonucleoprotein</keyword>
<feature type="region of interest" description="Disordered" evidence="8">
    <location>
        <begin position="1"/>
        <end position="25"/>
    </location>
</feature>
<dbReference type="SUPFAM" id="SSF57716">
    <property type="entry name" value="Glucocorticoid receptor-like (DNA-binding domain)"/>
    <property type="match status" value="1"/>
</dbReference>
<evidence type="ECO:0000256" key="2">
    <source>
        <dbReference type="ARBA" id="ARBA00009083"/>
    </source>
</evidence>
<dbReference type="Pfam" id="PF00253">
    <property type="entry name" value="Ribosomal_S14"/>
    <property type="match status" value="1"/>
</dbReference>
<name>A0AA49JYL1_9BACT</name>
<dbReference type="GO" id="GO:0003735">
    <property type="term" value="F:structural constituent of ribosome"/>
    <property type="evidence" value="ECO:0007669"/>
    <property type="project" value="InterPro"/>
</dbReference>
<evidence type="ECO:0000256" key="3">
    <source>
        <dbReference type="ARBA" id="ARBA00022980"/>
    </source>
</evidence>
<dbReference type="AlphaFoldDB" id="A0AA49JYL1"/>
<dbReference type="PANTHER" id="PTHR19836:SF19">
    <property type="entry name" value="SMALL RIBOSOMAL SUBUNIT PROTEIN US14M"/>
    <property type="match status" value="1"/>
</dbReference>
<feature type="compositionally biased region" description="Basic residues" evidence="8">
    <location>
        <begin position="15"/>
        <end position="25"/>
    </location>
</feature>
<dbReference type="HAMAP" id="MF_00537">
    <property type="entry name" value="Ribosomal_uS14_1"/>
    <property type="match status" value="1"/>
</dbReference>
<evidence type="ECO:0000256" key="7">
    <source>
        <dbReference type="HAMAP-Rule" id="MF_00537"/>
    </source>
</evidence>
<comment type="subunit">
    <text evidence="6 7">Part of the 30S ribosomal subunit. Contacts proteins S3 and S10.</text>
</comment>
<dbReference type="NCBIfam" id="NF006477">
    <property type="entry name" value="PRK08881.1"/>
    <property type="match status" value="1"/>
</dbReference>
<comment type="function">
    <text evidence="1 7">Binds 16S rRNA, required for the assembly of 30S particles and may also be responsible for determining the conformation of the 16S rRNA at the A site.</text>
</comment>
<evidence type="ECO:0000313" key="10">
    <source>
        <dbReference type="EMBL" id="WKW14386.1"/>
    </source>
</evidence>
<dbReference type="InterPro" id="IPR018271">
    <property type="entry name" value="Ribosomal_uS14_CS"/>
</dbReference>
<keyword evidence="7" id="KW-0694">RNA-binding</keyword>
<dbReference type="InterPro" id="IPR001209">
    <property type="entry name" value="Ribosomal_uS14"/>
</dbReference>
<gene>
    <name evidence="7 10" type="primary">rpsN</name>
    <name evidence="9" type="ORF">Strain138_000727</name>
    <name evidence="10" type="ORF">Strain318_000727</name>
</gene>
<evidence type="ECO:0000256" key="8">
    <source>
        <dbReference type="SAM" id="MobiDB-lite"/>
    </source>
</evidence>
<keyword evidence="7" id="KW-0699">rRNA-binding</keyword>
<dbReference type="EMBL" id="CP130612">
    <property type="protein sequence ID" value="WKW11476.1"/>
    <property type="molecule type" value="Genomic_DNA"/>
</dbReference>
<dbReference type="InterPro" id="IPR023036">
    <property type="entry name" value="Ribosomal_uS14_bac/plastid"/>
</dbReference>
<proteinExistence type="inferred from homology"/>
<organism evidence="10 11">
    <name type="scientific">Pseudogemmatithrix spongiicola</name>
    <dbReference type="NCBI Taxonomy" id="3062599"/>
    <lineage>
        <taxon>Bacteria</taxon>
        <taxon>Pseudomonadati</taxon>
        <taxon>Gemmatimonadota</taxon>
        <taxon>Gemmatimonadia</taxon>
        <taxon>Gemmatimonadales</taxon>
        <taxon>Gemmatimonadaceae</taxon>
        <taxon>Pseudogemmatithrix</taxon>
    </lineage>
</organism>
<keyword evidence="11" id="KW-1185">Reference proteome</keyword>
<dbReference type="KEGG" id="pspc:Strain318_000727"/>
<dbReference type="EMBL" id="CP130613">
    <property type="protein sequence ID" value="WKW14386.1"/>
    <property type="molecule type" value="Genomic_DNA"/>
</dbReference>
<dbReference type="Proteomes" id="UP001229955">
    <property type="component" value="Chromosome"/>
</dbReference>
<dbReference type="Gene3D" id="1.10.287.1480">
    <property type="match status" value="1"/>
</dbReference>
<dbReference type="FunFam" id="1.10.287.1480:FF:000001">
    <property type="entry name" value="30S ribosomal protein S14"/>
    <property type="match status" value="1"/>
</dbReference>
<keyword evidence="3 7" id="KW-0689">Ribosomal protein</keyword>
<evidence type="ECO:0000256" key="5">
    <source>
        <dbReference type="ARBA" id="ARBA00035167"/>
    </source>
</evidence>
<evidence type="ECO:0000313" key="11">
    <source>
        <dbReference type="Proteomes" id="UP001229955"/>
    </source>
</evidence>
<evidence type="ECO:0000256" key="1">
    <source>
        <dbReference type="ARBA" id="ARBA00003686"/>
    </source>
</evidence>
<dbReference type="GO" id="GO:0015935">
    <property type="term" value="C:small ribosomal subunit"/>
    <property type="evidence" value="ECO:0007669"/>
    <property type="project" value="TreeGrafter"/>
</dbReference>